<reference evidence="3 5" key="1">
    <citation type="submission" date="2018-08" db="EMBL/GenBank/DDBJ databases">
        <title>The first complete genome of Treponema rectale (CHPAT), a commensal spirochete of the bovine rectum.</title>
        <authorList>
            <person name="Staton G.J."/>
            <person name="Clegg S.R."/>
            <person name="Carter S.D."/>
            <person name="Radford A.D."/>
            <person name="Darby A."/>
            <person name="Hall N."/>
            <person name="Birtles R.J."/>
            <person name="Evans N.J."/>
        </authorList>
    </citation>
    <scope>NUCLEOTIDE SEQUENCE [LARGE SCALE GENOMIC DNA]</scope>
    <source>
        <strain evidence="3 5">CHPA</strain>
    </source>
</reference>
<dbReference type="EMBL" id="CP031517">
    <property type="protein sequence ID" value="QOS39910.1"/>
    <property type="molecule type" value="Genomic_DNA"/>
</dbReference>
<sequence>MKKFFLFVLLSAAAVSYAQDFIDAEMEEDLDSVFENASDVDSPVIKETDRDSDARAFNGIAFSGKLSSSLGGGFIRENSENDFTGYFDFKNNLYADIKDNKTYSVHADVFLELPSEESSKTVSAADIIKLREFYFNYLFASRTYITAGKKKSVWGYPRLFVSDGGDYSGRIDITGNGISYDSTMNTNILSDSLYGTTVQIRIPVWTGTISGLALYRGNSSELSMENVSWGFSAEFVLFDASINFFGRKNPNEKSSSVQSGLVKYSPHCIGAEIKRSFFGFDVYAQDIIRFKSVKKLASFWKEDDVLESSVATAGFYRMFNVRDSVLGFNFEYQCESLFNSSESQDDFMQRFFLEAGIKNLGKRHNIALGSDWFHNADASSGFVKFGINADSVFKYTDWRTGIKAEYVSSKDAFLNKLTIGSFLRFTFNY</sequence>
<dbReference type="AlphaFoldDB" id="A0A840S9M6"/>
<feature type="signal peptide" evidence="1">
    <location>
        <begin position="1"/>
        <end position="18"/>
    </location>
</feature>
<organism evidence="2 4">
    <name type="scientific">Treponema rectale</name>
    <dbReference type="NCBI Taxonomy" id="744512"/>
    <lineage>
        <taxon>Bacteria</taxon>
        <taxon>Pseudomonadati</taxon>
        <taxon>Spirochaetota</taxon>
        <taxon>Spirochaetia</taxon>
        <taxon>Spirochaetales</taxon>
        <taxon>Treponemataceae</taxon>
        <taxon>Treponema</taxon>
    </lineage>
</organism>
<evidence type="ECO:0000313" key="5">
    <source>
        <dbReference type="Proteomes" id="UP000593591"/>
    </source>
</evidence>
<keyword evidence="4" id="KW-1185">Reference proteome</keyword>
<reference evidence="2 4" key="2">
    <citation type="submission" date="2020-08" db="EMBL/GenBank/DDBJ databases">
        <title>Genomic Encyclopedia of Type Strains, Phase IV (KMG-IV): sequencing the most valuable type-strain genomes for metagenomic binning, comparative biology and taxonomic classification.</title>
        <authorList>
            <person name="Goeker M."/>
        </authorList>
    </citation>
    <scope>NUCLEOTIDE SEQUENCE [LARGE SCALE GENOMIC DNA]</scope>
    <source>
        <strain evidence="2 4">DSM 103679</strain>
    </source>
</reference>
<gene>
    <name evidence="3" type="ORF">DYE49_05350</name>
    <name evidence="2" type="ORF">HNP77_000741</name>
</gene>
<evidence type="ECO:0000313" key="3">
    <source>
        <dbReference type="EMBL" id="QOS39910.1"/>
    </source>
</evidence>
<proteinExistence type="predicted"/>
<accession>A0A840S9M6</accession>
<dbReference type="KEGG" id="trc:DYE49_05350"/>
<feature type="chain" id="PRO_5036418341" description="Phosphate-selective porin O and P" evidence="1">
    <location>
        <begin position="19"/>
        <end position="429"/>
    </location>
</feature>
<dbReference type="RefSeq" id="WP_184651816.1">
    <property type="nucleotide sequence ID" value="NZ_JACHFR010000001.1"/>
</dbReference>
<evidence type="ECO:0000256" key="1">
    <source>
        <dbReference type="SAM" id="SignalP"/>
    </source>
</evidence>
<name>A0A840S9M6_9SPIR</name>
<protein>
    <recommendedName>
        <fullName evidence="6">Phosphate-selective porin O and P</fullName>
    </recommendedName>
</protein>
<evidence type="ECO:0000313" key="2">
    <source>
        <dbReference type="EMBL" id="MBB5218397.1"/>
    </source>
</evidence>
<evidence type="ECO:0000313" key="4">
    <source>
        <dbReference type="Proteomes" id="UP000578697"/>
    </source>
</evidence>
<evidence type="ECO:0008006" key="6">
    <source>
        <dbReference type="Google" id="ProtNLM"/>
    </source>
</evidence>
<dbReference type="Proteomes" id="UP000593591">
    <property type="component" value="Chromosome"/>
</dbReference>
<dbReference type="EMBL" id="JACHFR010000001">
    <property type="protein sequence ID" value="MBB5218397.1"/>
    <property type="molecule type" value="Genomic_DNA"/>
</dbReference>
<keyword evidence="1" id="KW-0732">Signal</keyword>
<dbReference type="Proteomes" id="UP000578697">
    <property type="component" value="Unassembled WGS sequence"/>
</dbReference>